<evidence type="ECO:0000256" key="1">
    <source>
        <dbReference type="ARBA" id="ARBA00004141"/>
    </source>
</evidence>
<dbReference type="GO" id="GO:0016020">
    <property type="term" value="C:membrane"/>
    <property type="evidence" value="ECO:0007669"/>
    <property type="project" value="UniProtKB-SubCell"/>
</dbReference>
<protein>
    <recommendedName>
        <fullName evidence="7">CorA-like transporter domain-containing protein</fullName>
    </recommendedName>
</protein>
<dbReference type="Gene3D" id="1.20.58.340">
    <property type="entry name" value="Magnesium transport protein CorA, transmembrane region"/>
    <property type="match status" value="1"/>
</dbReference>
<dbReference type="Pfam" id="PF01544">
    <property type="entry name" value="CorA"/>
    <property type="match status" value="1"/>
</dbReference>
<dbReference type="AlphaFoldDB" id="A0AAJ0B8Q7"/>
<reference evidence="8" key="1">
    <citation type="submission" date="2023-06" db="EMBL/GenBank/DDBJ databases">
        <title>Genome-scale phylogeny and comparative genomics of the fungal order Sordariales.</title>
        <authorList>
            <consortium name="Lawrence Berkeley National Laboratory"/>
            <person name="Hensen N."/>
            <person name="Bonometti L."/>
            <person name="Westerberg I."/>
            <person name="Brannstrom I.O."/>
            <person name="Guillou S."/>
            <person name="Cros-Aarteil S."/>
            <person name="Calhoun S."/>
            <person name="Haridas S."/>
            <person name="Kuo A."/>
            <person name="Mondo S."/>
            <person name="Pangilinan J."/>
            <person name="Riley R."/>
            <person name="Labutti K."/>
            <person name="Andreopoulos B."/>
            <person name="Lipzen A."/>
            <person name="Chen C."/>
            <person name="Yanf M."/>
            <person name="Daum C."/>
            <person name="Ng V."/>
            <person name="Clum A."/>
            <person name="Steindorff A."/>
            <person name="Ohm R."/>
            <person name="Martin F."/>
            <person name="Silar P."/>
            <person name="Natvig D."/>
            <person name="Lalanne C."/>
            <person name="Gautier V."/>
            <person name="Ament-Velasquez S.L."/>
            <person name="Kruys A."/>
            <person name="Hutchinson M.I."/>
            <person name="Powell A.J."/>
            <person name="Barry K."/>
            <person name="Miller A.N."/>
            <person name="Grigoriev I.V."/>
            <person name="Debuchy R."/>
            <person name="Gladieux P."/>
            <person name="Thoren M.H."/>
            <person name="Johannesson H."/>
        </authorList>
    </citation>
    <scope>NUCLEOTIDE SEQUENCE</scope>
    <source>
        <strain evidence="8">PSN4</strain>
    </source>
</reference>
<feature type="transmembrane region" description="Helical" evidence="6">
    <location>
        <begin position="436"/>
        <end position="459"/>
    </location>
</feature>
<evidence type="ECO:0000313" key="9">
    <source>
        <dbReference type="Proteomes" id="UP001239445"/>
    </source>
</evidence>
<evidence type="ECO:0000313" key="8">
    <source>
        <dbReference type="EMBL" id="KAK1753557.1"/>
    </source>
</evidence>
<organism evidence="8 9">
    <name type="scientific">Echria macrotheca</name>
    <dbReference type="NCBI Taxonomy" id="438768"/>
    <lineage>
        <taxon>Eukaryota</taxon>
        <taxon>Fungi</taxon>
        <taxon>Dikarya</taxon>
        <taxon>Ascomycota</taxon>
        <taxon>Pezizomycotina</taxon>
        <taxon>Sordariomycetes</taxon>
        <taxon>Sordariomycetidae</taxon>
        <taxon>Sordariales</taxon>
        <taxon>Schizotheciaceae</taxon>
        <taxon>Echria</taxon>
    </lineage>
</organism>
<feature type="domain" description="CorA-like transporter" evidence="7">
    <location>
        <begin position="22"/>
        <end position="171"/>
    </location>
</feature>
<proteinExistence type="predicted"/>
<evidence type="ECO:0000256" key="5">
    <source>
        <dbReference type="SAM" id="MobiDB-lite"/>
    </source>
</evidence>
<accession>A0AAJ0B8Q7</accession>
<dbReference type="InterPro" id="IPR045863">
    <property type="entry name" value="CorA_TM1_TM2"/>
</dbReference>
<dbReference type="Proteomes" id="UP001239445">
    <property type="component" value="Unassembled WGS sequence"/>
</dbReference>
<dbReference type="GO" id="GO:0046873">
    <property type="term" value="F:metal ion transmembrane transporter activity"/>
    <property type="evidence" value="ECO:0007669"/>
    <property type="project" value="InterPro"/>
</dbReference>
<name>A0AAJ0B8Q7_9PEZI</name>
<sequence length="478" mass="53443">MAETVWDAYLDQVLQNDGVDTESLQDQLVAAKRVFRKDKSKVSIHDVSKEGAITEFNVVSEADLLKAEQARPSTGIRIISIHSDRTIAPLWITPGVASEILRSYAVRSDFVPVLLSFADEPHPSEASNSNFVYASPSDDESVVSYNLNFVEQNQHGGTNPWSFRHTGIYHHRKGDFNLFIVIHCTKETAFFRRMTALLSPPVIKKTTATPSSSQAPPAPGPGTAAGPLLQQICKHPEKLHSLLISCYSNNWRPYLRSLGKKFADPNDRAMVDDADAVKQASFPAVQALRNTNDFALFANACCSNNLDILDRLSRIPFPSAESTFRQRTESQALTLRGHIASCKVLQDRISNTIELVGYTLTLHNQIETGKLDKEIRDMTRKLQELSQKSVDDSTVVRLITILSAVYLPGSFVGGIFGMNFFVFDTDHRKIVIAHDFWIFVLVWLGLSALTALAFVFTWWRKKKQKDATEEDAAREKLS</sequence>
<evidence type="ECO:0000256" key="4">
    <source>
        <dbReference type="ARBA" id="ARBA00023136"/>
    </source>
</evidence>
<dbReference type="InterPro" id="IPR002523">
    <property type="entry name" value="MgTranspt_CorA/ZnTranspt_ZntB"/>
</dbReference>
<evidence type="ECO:0000256" key="6">
    <source>
        <dbReference type="SAM" id="Phobius"/>
    </source>
</evidence>
<keyword evidence="4 6" id="KW-0472">Membrane</keyword>
<dbReference type="SUPFAM" id="SSF144083">
    <property type="entry name" value="Magnesium transport protein CorA, transmembrane region"/>
    <property type="match status" value="1"/>
</dbReference>
<keyword evidence="9" id="KW-1185">Reference proteome</keyword>
<evidence type="ECO:0000259" key="7">
    <source>
        <dbReference type="Pfam" id="PF26616"/>
    </source>
</evidence>
<comment type="caution">
    <text evidence="8">The sequence shown here is derived from an EMBL/GenBank/DDBJ whole genome shotgun (WGS) entry which is preliminary data.</text>
</comment>
<dbReference type="EMBL" id="MU839837">
    <property type="protein sequence ID" value="KAK1753557.1"/>
    <property type="molecule type" value="Genomic_DNA"/>
</dbReference>
<dbReference type="InterPro" id="IPR058257">
    <property type="entry name" value="CorA-like_dom"/>
</dbReference>
<evidence type="ECO:0000256" key="3">
    <source>
        <dbReference type="ARBA" id="ARBA00022989"/>
    </source>
</evidence>
<comment type="subcellular location">
    <subcellularLocation>
        <location evidence="1">Membrane</location>
        <topology evidence="1">Multi-pass membrane protein</topology>
    </subcellularLocation>
</comment>
<evidence type="ECO:0000256" key="2">
    <source>
        <dbReference type="ARBA" id="ARBA00022692"/>
    </source>
</evidence>
<feature type="transmembrane region" description="Helical" evidence="6">
    <location>
        <begin position="395"/>
        <end position="416"/>
    </location>
</feature>
<feature type="region of interest" description="Disordered" evidence="5">
    <location>
        <begin position="205"/>
        <end position="227"/>
    </location>
</feature>
<keyword evidence="2 6" id="KW-0812">Transmembrane</keyword>
<feature type="compositionally biased region" description="Low complexity" evidence="5">
    <location>
        <begin position="206"/>
        <end position="227"/>
    </location>
</feature>
<keyword evidence="3 6" id="KW-1133">Transmembrane helix</keyword>
<dbReference type="Pfam" id="PF26616">
    <property type="entry name" value="CorA-like"/>
    <property type="match status" value="1"/>
</dbReference>
<gene>
    <name evidence="8" type="ORF">QBC47DRAFT_386731</name>
</gene>